<name>A0A2G8RHG8_9RHOB</name>
<evidence type="ECO:0000259" key="5">
    <source>
        <dbReference type="PROSITE" id="PS50977"/>
    </source>
</evidence>
<feature type="DNA-binding region" description="H-T-H motif" evidence="4">
    <location>
        <begin position="32"/>
        <end position="51"/>
    </location>
</feature>
<dbReference type="Pfam" id="PF00440">
    <property type="entry name" value="TetR_N"/>
    <property type="match status" value="1"/>
</dbReference>
<keyword evidence="7" id="KW-1185">Reference proteome</keyword>
<dbReference type="InterPro" id="IPR009057">
    <property type="entry name" value="Homeodomain-like_sf"/>
</dbReference>
<evidence type="ECO:0000256" key="4">
    <source>
        <dbReference type="PROSITE-ProRule" id="PRU00335"/>
    </source>
</evidence>
<dbReference type="InterPro" id="IPR050109">
    <property type="entry name" value="HTH-type_TetR-like_transc_reg"/>
</dbReference>
<dbReference type="OrthoDB" id="3218408at2"/>
<dbReference type="InterPro" id="IPR001647">
    <property type="entry name" value="HTH_TetR"/>
</dbReference>
<evidence type="ECO:0000313" key="7">
    <source>
        <dbReference type="Proteomes" id="UP000231259"/>
    </source>
</evidence>
<reference evidence="6 7" key="1">
    <citation type="submission" date="2013-09" db="EMBL/GenBank/DDBJ databases">
        <title>Genome sequencing of Phaeobacter antarcticus sp. nov. SM1211.</title>
        <authorList>
            <person name="Zhang X.-Y."/>
            <person name="Liu C."/>
            <person name="Chen X.-L."/>
            <person name="Xie B.-B."/>
            <person name="Qin Q.-L."/>
            <person name="Rong J.-C."/>
            <person name="Zhang Y.-Z."/>
        </authorList>
    </citation>
    <scope>NUCLEOTIDE SEQUENCE [LARGE SCALE GENOMIC DNA]</scope>
    <source>
        <strain evidence="6 7">SM1211</strain>
    </source>
</reference>
<feature type="domain" description="HTH tetR-type" evidence="5">
    <location>
        <begin position="9"/>
        <end position="69"/>
    </location>
</feature>
<evidence type="ECO:0000256" key="3">
    <source>
        <dbReference type="ARBA" id="ARBA00023163"/>
    </source>
</evidence>
<evidence type="ECO:0000313" key="6">
    <source>
        <dbReference type="EMBL" id="PIL20841.1"/>
    </source>
</evidence>
<evidence type="ECO:0000256" key="2">
    <source>
        <dbReference type="ARBA" id="ARBA00023125"/>
    </source>
</evidence>
<dbReference type="EMBL" id="AWWI01000053">
    <property type="protein sequence ID" value="PIL20841.1"/>
    <property type="molecule type" value="Genomic_DNA"/>
</dbReference>
<dbReference type="GO" id="GO:0003700">
    <property type="term" value="F:DNA-binding transcription factor activity"/>
    <property type="evidence" value="ECO:0007669"/>
    <property type="project" value="TreeGrafter"/>
</dbReference>
<dbReference type="SUPFAM" id="SSF46689">
    <property type="entry name" value="Homeodomain-like"/>
    <property type="match status" value="1"/>
</dbReference>
<organism evidence="6 7">
    <name type="scientific">Puniceibacterium antarcticum</name>
    <dbReference type="NCBI Taxonomy" id="1206336"/>
    <lineage>
        <taxon>Bacteria</taxon>
        <taxon>Pseudomonadati</taxon>
        <taxon>Pseudomonadota</taxon>
        <taxon>Alphaproteobacteria</taxon>
        <taxon>Rhodobacterales</taxon>
        <taxon>Paracoccaceae</taxon>
        <taxon>Puniceibacterium</taxon>
    </lineage>
</organism>
<dbReference type="PROSITE" id="PS50977">
    <property type="entry name" value="HTH_TETR_2"/>
    <property type="match status" value="1"/>
</dbReference>
<keyword evidence="1" id="KW-0805">Transcription regulation</keyword>
<protein>
    <recommendedName>
        <fullName evidence="5">HTH tetR-type domain-containing protein</fullName>
    </recommendedName>
</protein>
<dbReference type="GO" id="GO:0000976">
    <property type="term" value="F:transcription cis-regulatory region binding"/>
    <property type="evidence" value="ECO:0007669"/>
    <property type="project" value="TreeGrafter"/>
</dbReference>
<dbReference type="AlphaFoldDB" id="A0A2G8RHG8"/>
<dbReference type="PANTHER" id="PTHR30055">
    <property type="entry name" value="HTH-TYPE TRANSCRIPTIONAL REGULATOR RUTR"/>
    <property type="match status" value="1"/>
</dbReference>
<dbReference type="Gene3D" id="1.10.357.10">
    <property type="entry name" value="Tetracycline Repressor, domain 2"/>
    <property type="match status" value="1"/>
</dbReference>
<comment type="caution">
    <text evidence="6">The sequence shown here is derived from an EMBL/GenBank/DDBJ whole genome shotgun (WGS) entry which is preliminary data.</text>
</comment>
<keyword evidence="2 4" id="KW-0238">DNA-binding</keyword>
<gene>
    <name evidence="6" type="ORF">P775_07430</name>
</gene>
<dbReference type="PANTHER" id="PTHR30055:SF234">
    <property type="entry name" value="HTH-TYPE TRANSCRIPTIONAL REGULATOR BETI"/>
    <property type="match status" value="1"/>
</dbReference>
<dbReference type="Proteomes" id="UP000231259">
    <property type="component" value="Unassembled WGS sequence"/>
</dbReference>
<sequence>MAKKTAGWRGSEDLWLEAAYQLLIEQGVEAVKVMPLAKRVGLSRTSFYGHFDSREALLEALIARWQAKNTGNMIARTQAFAETIAEALLNLFDCWLRSELFDAQLDFAVRNWALGDASLRAVLEATDQDRIAAIHAMFLRFGFGAKEAQVRAFTVYYTQIGYVSMMVIEPSEVRIPRMPLYVETFSGTSASSSELARFVSRHGMTLDALQL</sequence>
<accession>A0A2G8RHG8</accession>
<dbReference type="PRINTS" id="PR00455">
    <property type="entry name" value="HTHTETR"/>
</dbReference>
<dbReference type="RefSeq" id="WP_099910320.1">
    <property type="nucleotide sequence ID" value="NZ_AWWI01000053.1"/>
</dbReference>
<keyword evidence="3" id="KW-0804">Transcription</keyword>
<evidence type="ECO:0000256" key="1">
    <source>
        <dbReference type="ARBA" id="ARBA00023015"/>
    </source>
</evidence>
<proteinExistence type="predicted"/>